<accession>X0W1C4</accession>
<proteinExistence type="predicted"/>
<protein>
    <submittedName>
        <fullName evidence="1">Uncharacterized protein</fullName>
    </submittedName>
</protein>
<reference evidence="1" key="1">
    <citation type="journal article" date="2014" name="Front. Microbiol.">
        <title>High frequency of phylogenetically diverse reductive dehalogenase-homologous genes in deep subseafloor sedimentary metagenomes.</title>
        <authorList>
            <person name="Kawai M."/>
            <person name="Futagami T."/>
            <person name="Toyoda A."/>
            <person name="Takaki Y."/>
            <person name="Nishi S."/>
            <person name="Hori S."/>
            <person name="Arai W."/>
            <person name="Tsubouchi T."/>
            <person name="Morono Y."/>
            <person name="Uchiyama I."/>
            <person name="Ito T."/>
            <person name="Fujiyama A."/>
            <person name="Inagaki F."/>
            <person name="Takami H."/>
        </authorList>
    </citation>
    <scope>NUCLEOTIDE SEQUENCE</scope>
    <source>
        <strain evidence="1">Expedition CK06-06</strain>
    </source>
</reference>
<comment type="caution">
    <text evidence="1">The sequence shown here is derived from an EMBL/GenBank/DDBJ whole genome shotgun (WGS) entry which is preliminary data.</text>
</comment>
<dbReference type="AlphaFoldDB" id="X0W1C4"/>
<sequence length="33" mass="3856">MNEVGSSNSGQVVEIDYRQLDNMIEEQFNHDKE</sequence>
<evidence type="ECO:0000313" key="1">
    <source>
        <dbReference type="EMBL" id="GAG24350.1"/>
    </source>
</evidence>
<feature type="non-terminal residue" evidence="1">
    <location>
        <position position="33"/>
    </location>
</feature>
<gene>
    <name evidence="1" type="ORF">S01H1_60911</name>
</gene>
<name>X0W1C4_9ZZZZ</name>
<organism evidence="1">
    <name type="scientific">marine sediment metagenome</name>
    <dbReference type="NCBI Taxonomy" id="412755"/>
    <lineage>
        <taxon>unclassified sequences</taxon>
        <taxon>metagenomes</taxon>
        <taxon>ecological metagenomes</taxon>
    </lineage>
</organism>
<dbReference type="EMBL" id="BARS01039908">
    <property type="protein sequence ID" value="GAG24350.1"/>
    <property type="molecule type" value="Genomic_DNA"/>
</dbReference>